<keyword evidence="3" id="KW-0489">Methyltransferase</keyword>
<accession>A0ABY4MMT6</accession>
<evidence type="ECO:0000256" key="1">
    <source>
        <dbReference type="SAM" id="MobiDB-lite"/>
    </source>
</evidence>
<dbReference type="Pfam" id="PF08241">
    <property type="entry name" value="Methyltransf_11"/>
    <property type="match status" value="1"/>
</dbReference>
<dbReference type="EMBL" id="CP086322">
    <property type="protein sequence ID" value="UQA97621.1"/>
    <property type="molecule type" value="Genomic_DNA"/>
</dbReference>
<dbReference type="SUPFAM" id="SSF53335">
    <property type="entry name" value="S-adenosyl-L-methionine-dependent methyltransferases"/>
    <property type="match status" value="1"/>
</dbReference>
<gene>
    <name evidence="3" type="ORF">K9S39_04785</name>
</gene>
<dbReference type="GO" id="GO:0008168">
    <property type="term" value="F:methyltransferase activity"/>
    <property type="evidence" value="ECO:0007669"/>
    <property type="project" value="UniProtKB-KW"/>
</dbReference>
<evidence type="ECO:0000313" key="4">
    <source>
        <dbReference type="Proteomes" id="UP000830115"/>
    </source>
</evidence>
<dbReference type="Gene3D" id="3.40.50.150">
    <property type="entry name" value="Vaccinia Virus protein VP39"/>
    <property type="match status" value="1"/>
</dbReference>
<dbReference type="InterPro" id="IPR029063">
    <property type="entry name" value="SAM-dependent_MTases_sf"/>
</dbReference>
<sequence length="263" mass="27711">MRPLLPDAGWVGVDSSPGELAAAARAGRGPLVRAGADALPMASGSVGAVCASMCLPVLTPLPRVLDEIQRVLRPGGMLAALVPARLGLDPPGLLGWARVMRSLGVVRQPWPNPQARDSVAKVLRQAGFRVRSDERRVFTLVLETPEDAAVLVDGLYLLGLSPERGDAVKRALAEWVRGGQTLPLPLRRVLATTRGPGSDSTLDDFRYGRTSPDARRAVGPLYPPGQSPTAAVSGAPPVMAPRLPPADGMHTSRQGVSAVWKTK</sequence>
<protein>
    <submittedName>
        <fullName evidence="3">Methyltransferase domain-containing protein</fullName>
    </submittedName>
</protein>
<dbReference type="InterPro" id="IPR013216">
    <property type="entry name" value="Methyltransf_11"/>
</dbReference>
<organism evidence="3 4">
    <name type="scientific">Streptomyces halobius</name>
    <dbReference type="NCBI Taxonomy" id="2879846"/>
    <lineage>
        <taxon>Bacteria</taxon>
        <taxon>Bacillati</taxon>
        <taxon>Actinomycetota</taxon>
        <taxon>Actinomycetes</taxon>
        <taxon>Kitasatosporales</taxon>
        <taxon>Streptomycetaceae</taxon>
        <taxon>Streptomyces</taxon>
    </lineage>
</organism>
<keyword evidence="3" id="KW-0808">Transferase</keyword>
<proteinExistence type="predicted"/>
<dbReference type="GO" id="GO:0032259">
    <property type="term" value="P:methylation"/>
    <property type="evidence" value="ECO:0007669"/>
    <property type="project" value="UniProtKB-KW"/>
</dbReference>
<keyword evidence="4" id="KW-1185">Reference proteome</keyword>
<reference evidence="3" key="1">
    <citation type="submission" date="2021-10" db="EMBL/GenBank/DDBJ databases">
        <title>Streptomyces nigrumlapis sp.nov.,an antimicrobial producing actinobacterium isolated from Black Gobi rocks.</title>
        <authorList>
            <person name="Wen Y."/>
            <person name="Zhang W."/>
            <person name="Liu X.G."/>
        </authorList>
    </citation>
    <scope>NUCLEOTIDE SEQUENCE</scope>
    <source>
        <strain evidence="3">ST13-2-2</strain>
    </source>
</reference>
<evidence type="ECO:0000313" key="3">
    <source>
        <dbReference type="EMBL" id="UQA97621.1"/>
    </source>
</evidence>
<dbReference type="Proteomes" id="UP000830115">
    <property type="component" value="Chromosome"/>
</dbReference>
<name>A0ABY4MMT6_9ACTN</name>
<feature type="domain" description="Methyltransferase type 11" evidence="2">
    <location>
        <begin position="11"/>
        <end position="79"/>
    </location>
</feature>
<evidence type="ECO:0000259" key="2">
    <source>
        <dbReference type="Pfam" id="PF08241"/>
    </source>
</evidence>
<feature type="compositionally biased region" description="Basic and acidic residues" evidence="1">
    <location>
        <begin position="203"/>
        <end position="216"/>
    </location>
</feature>
<feature type="region of interest" description="Disordered" evidence="1">
    <location>
        <begin position="192"/>
        <end position="263"/>
    </location>
</feature>